<feature type="region of interest" description="Disordered" evidence="1">
    <location>
        <begin position="73"/>
        <end position="109"/>
    </location>
</feature>
<sequence length="109" mass="12384">MEQLTISHHPPTSQPHPSACLCIPLVFDVTVPGQPIRFLNHTHHLSLAPPPPLGLFKPHRLWKHNTQRAAATGRADGCDAEHTYTTHQTYRDRAHAVSRRQQQRKQQPL</sequence>
<gene>
    <name evidence="2" type="ORF">J4Q44_G00004430</name>
</gene>
<organism evidence="2 3">
    <name type="scientific">Coregonus suidteri</name>
    <dbReference type="NCBI Taxonomy" id="861788"/>
    <lineage>
        <taxon>Eukaryota</taxon>
        <taxon>Metazoa</taxon>
        <taxon>Chordata</taxon>
        <taxon>Craniata</taxon>
        <taxon>Vertebrata</taxon>
        <taxon>Euteleostomi</taxon>
        <taxon>Actinopterygii</taxon>
        <taxon>Neopterygii</taxon>
        <taxon>Teleostei</taxon>
        <taxon>Protacanthopterygii</taxon>
        <taxon>Salmoniformes</taxon>
        <taxon>Salmonidae</taxon>
        <taxon>Coregoninae</taxon>
        <taxon>Coregonus</taxon>
    </lineage>
</organism>
<proteinExistence type="predicted"/>
<comment type="caution">
    <text evidence="2">The sequence shown here is derived from an EMBL/GenBank/DDBJ whole genome shotgun (WGS) entry which is preliminary data.</text>
</comment>
<evidence type="ECO:0000313" key="3">
    <source>
        <dbReference type="Proteomes" id="UP001356427"/>
    </source>
</evidence>
<evidence type="ECO:0000313" key="2">
    <source>
        <dbReference type="EMBL" id="KAK6328465.1"/>
    </source>
</evidence>
<protein>
    <submittedName>
        <fullName evidence="2">Uncharacterized protein</fullName>
    </submittedName>
</protein>
<accession>A0AAN8MPT9</accession>
<dbReference type="AlphaFoldDB" id="A0AAN8MPT9"/>
<feature type="compositionally biased region" description="Basic and acidic residues" evidence="1">
    <location>
        <begin position="76"/>
        <end position="95"/>
    </location>
</feature>
<dbReference type="Proteomes" id="UP001356427">
    <property type="component" value="Unassembled WGS sequence"/>
</dbReference>
<name>A0AAN8MPT9_9TELE</name>
<reference evidence="2 3" key="1">
    <citation type="submission" date="2021-04" db="EMBL/GenBank/DDBJ databases">
        <authorList>
            <person name="De Guttry C."/>
            <person name="Zahm M."/>
            <person name="Klopp C."/>
            <person name="Cabau C."/>
            <person name="Louis A."/>
            <person name="Berthelot C."/>
            <person name="Parey E."/>
            <person name="Roest Crollius H."/>
            <person name="Montfort J."/>
            <person name="Robinson-Rechavi M."/>
            <person name="Bucao C."/>
            <person name="Bouchez O."/>
            <person name="Gislard M."/>
            <person name="Lluch J."/>
            <person name="Milhes M."/>
            <person name="Lampietro C."/>
            <person name="Lopez Roques C."/>
            <person name="Donnadieu C."/>
            <person name="Braasch I."/>
            <person name="Desvignes T."/>
            <person name="Postlethwait J."/>
            <person name="Bobe J."/>
            <person name="Wedekind C."/>
            <person name="Guiguen Y."/>
        </authorList>
    </citation>
    <scope>NUCLEOTIDE SEQUENCE [LARGE SCALE GENOMIC DNA]</scope>
    <source>
        <strain evidence="2">Cs_M1</strain>
        <tissue evidence="2">Blood</tissue>
    </source>
</reference>
<keyword evidence="3" id="KW-1185">Reference proteome</keyword>
<dbReference type="EMBL" id="JAGTTL010000001">
    <property type="protein sequence ID" value="KAK6328465.1"/>
    <property type="molecule type" value="Genomic_DNA"/>
</dbReference>
<evidence type="ECO:0000256" key="1">
    <source>
        <dbReference type="SAM" id="MobiDB-lite"/>
    </source>
</evidence>